<gene>
    <name evidence="2" type="primary">LOC140021460</name>
</gene>
<accession>A0ABM4W9C7</accession>
<reference evidence="2" key="2">
    <citation type="submission" date="2025-08" db="UniProtKB">
        <authorList>
            <consortium name="RefSeq"/>
        </authorList>
    </citation>
    <scope>IDENTIFICATION</scope>
    <source>
        <tissue evidence="2">Leaves</tissue>
    </source>
</reference>
<name>A0ABM4W9C7_COFAR</name>
<dbReference type="Proteomes" id="UP001652660">
    <property type="component" value="Chromosome 1e"/>
</dbReference>
<sequence>MSRCCHAGDDKFKEPKENCLKDINTVHCSTSDPSSASDSAPSDPMAMLKKARPPKLDWYEELYAWVMGKFNKRYEAEIAGYKSELFANLRGKANKKTILVASMVESRLTCPP</sequence>
<proteinExistence type="predicted"/>
<organism evidence="1 2">
    <name type="scientific">Coffea arabica</name>
    <name type="common">Arabian coffee</name>
    <dbReference type="NCBI Taxonomy" id="13443"/>
    <lineage>
        <taxon>Eukaryota</taxon>
        <taxon>Viridiplantae</taxon>
        <taxon>Streptophyta</taxon>
        <taxon>Embryophyta</taxon>
        <taxon>Tracheophyta</taxon>
        <taxon>Spermatophyta</taxon>
        <taxon>Magnoliopsida</taxon>
        <taxon>eudicotyledons</taxon>
        <taxon>Gunneridae</taxon>
        <taxon>Pentapetalae</taxon>
        <taxon>asterids</taxon>
        <taxon>lamiids</taxon>
        <taxon>Gentianales</taxon>
        <taxon>Rubiaceae</taxon>
        <taxon>Ixoroideae</taxon>
        <taxon>Gardenieae complex</taxon>
        <taxon>Bertiereae - Coffeeae clade</taxon>
        <taxon>Coffeeae</taxon>
        <taxon>Coffea</taxon>
    </lineage>
</organism>
<reference evidence="1" key="1">
    <citation type="journal article" date="2025" name="Foods">
        <title>Unveiling the Microbial Signatures of Arabica Coffee Cherries: Insights into Ripeness Specific Diversity, Functional Traits, and Implications for Quality and Safety.</title>
        <authorList>
            <consortium name="RefSeq"/>
            <person name="Tenea G.N."/>
            <person name="Cifuentes V."/>
            <person name="Reyes P."/>
            <person name="Cevallos-Vallejos M."/>
        </authorList>
    </citation>
    <scope>NUCLEOTIDE SEQUENCE [LARGE SCALE GENOMIC DNA]</scope>
</reference>
<dbReference type="RefSeq" id="XP_071928393.1">
    <property type="nucleotide sequence ID" value="XM_072072292.1"/>
</dbReference>
<keyword evidence="1" id="KW-1185">Reference proteome</keyword>
<evidence type="ECO:0000313" key="2">
    <source>
        <dbReference type="RefSeq" id="XP_071928393.1"/>
    </source>
</evidence>
<evidence type="ECO:0000313" key="1">
    <source>
        <dbReference type="Proteomes" id="UP001652660"/>
    </source>
</evidence>
<dbReference type="GeneID" id="140021460"/>
<protein>
    <submittedName>
        <fullName evidence="2">Uncharacterized protein</fullName>
    </submittedName>
</protein>